<dbReference type="Proteomes" id="UP001148838">
    <property type="component" value="Unassembled WGS sequence"/>
</dbReference>
<evidence type="ECO:0000313" key="2">
    <source>
        <dbReference type="Proteomes" id="UP001148838"/>
    </source>
</evidence>
<accession>A0ABQ8TJ44</accession>
<protein>
    <submittedName>
        <fullName evidence="1">Uncharacterized protein</fullName>
    </submittedName>
</protein>
<proteinExistence type="predicted"/>
<evidence type="ECO:0000313" key="1">
    <source>
        <dbReference type="EMBL" id="KAJ4446623.1"/>
    </source>
</evidence>
<name>A0ABQ8TJ44_PERAM</name>
<reference evidence="1 2" key="1">
    <citation type="journal article" date="2022" name="Allergy">
        <title>Genome assembly and annotation of Periplaneta americana reveal a comprehensive cockroach allergen profile.</title>
        <authorList>
            <person name="Wang L."/>
            <person name="Xiong Q."/>
            <person name="Saelim N."/>
            <person name="Wang L."/>
            <person name="Nong W."/>
            <person name="Wan A.T."/>
            <person name="Shi M."/>
            <person name="Liu X."/>
            <person name="Cao Q."/>
            <person name="Hui J.H.L."/>
            <person name="Sookrung N."/>
            <person name="Leung T.F."/>
            <person name="Tungtrongchitr A."/>
            <person name="Tsui S.K.W."/>
        </authorList>
    </citation>
    <scope>NUCLEOTIDE SEQUENCE [LARGE SCALE GENOMIC DNA]</scope>
    <source>
        <strain evidence="1">PWHHKU_190912</strain>
    </source>
</reference>
<comment type="caution">
    <text evidence="1">The sequence shown here is derived from an EMBL/GenBank/DDBJ whole genome shotgun (WGS) entry which is preliminary data.</text>
</comment>
<gene>
    <name evidence="1" type="ORF">ANN_13320</name>
</gene>
<sequence length="210" mass="23946">MSCPPLTSGFNVPNCQVKNTMRAALRFTTDATRATQCDVNNATRLMIEHEKTSGMWGREEAAHVSGLESIHTCPLFPLNYGITNYRHFDFNKDWPKEVHVKTDIDGAITVFIINSNMNVQSSDFPEEIIPEGLTHQKKEYLCQRIRPFYLEGTEDLLCPQSEEVEKNISPVLQNQMEATALQLSKGRIGKIRTYQDEENEQNSTEAQLMF</sequence>
<keyword evidence="2" id="KW-1185">Reference proteome</keyword>
<dbReference type="EMBL" id="JAJSOF020000009">
    <property type="protein sequence ID" value="KAJ4446623.1"/>
    <property type="molecule type" value="Genomic_DNA"/>
</dbReference>
<organism evidence="1 2">
    <name type="scientific">Periplaneta americana</name>
    <name type="common">American cockroach</name>
    <name type="synonym">Blatta americana</name>
    <dbReference type="NCBI Taxonomy" id="6978"/>
    <lineage>
        <taxon>Eukaryota</taxon>
        <taxon>Metazoa</taxon>
        <taxon>Ecdysozoa</taxon>
        <taxon>Arthropoda</taxon>
        <taxon>Hexapoda</taxon>
        <taxon>Insecta</taxon>
        <taxon>Pterygota</taxon>
        <taxon>Neoptera</taxon>
        <taxon>Polyneoptera</taxon>
        <taxon>Dictyoptera</taxon>
        <taxon>Blattodea</taxon>
        <taxon>Blattoidea</taxon>
        <taxon>Blattidae</taxon>
        <taxon>Blattinae</taxon>
        <taxon>Periplaneta</taxon>
    </lineage>
</organism>